<feature type="region of interest" description="Disordered" evidence="1">
    <location>
        <begin position="44"/>
        <end position="85"/>
    </location>
</feature>
<evidence type="ECO:0000313" key="3">
    <source>
        <dbReference type="Proteomes" id="UP000002009"/>
    </source>
</evidence>
<protein>
    <submittedName>
        <fullName evidence="2">Uncharacterized protein</fullName>
    </submittedName>
</protein>
<gene>
    <name evidence="2" type="ORF">MICPUN_57681</name>
</gene>
<evidence type="ECO:0000256" key="1">
    <source>
        <dbReference type="SAM" id="MobiDB-lite"/>
    </source>
</evidence>
<reference evidence="2 3" key="1">
    <citation type="journal article" date="2009" name="Science">
        <title>Green evolution and dynamic adaptations revealed by genomes of the marine picoeukaryotes Micromonas.</title>
        <authorList>
            <person name="Worden A.Z."/>
            <person name="Lee J.H."/>
            <person name="Mock T."/>
            <person name="Rouze P."/>
            <person name="Simmons M.P."/>
            <person name="Aerts A.L."/>
            <person name="Allen A.E."/>
            <person name="Cuvelier M.L."/>
            <person name="Derelle E."/>
            <person name="Everett M.V."/>
            <person name="Foulon E."/>
            <person name="Grimwood J."/>
            <person name="Gundlach H."/>
            <person name="Henrissat B."/>
            <person name="Napoli C."/>
            <person name="McDonald S.M."/>
            <person name="Parker M.S."/>
            <person name="Rombauts S."/>
            <person name="Salamov A."/>
            <person name="Von Dassow P."/>
            <person name="Badger J.H."/>
            <person name="Coutinho P.M."/>
            <person name="Demir E."/>
            <person name="Dubchak I."/>
            <person name="Gentemann C."/>
            <person name="Eikrem W."/>
            <person name="Gready J.E."/>
            <person name="John U."/>
            <person name="Lanier W."/>
            <person name="Lindquist E.A."/>
            <person name="Lucas S."/>
            <person name="Mayer K.F."/>
            <person name="Moreau H."/>
            <person name="Not F."/>
            <person name="Otillar R."/>
            <person name="Panaud O."/>
            <person name="Pangilinan J."/>
            <person name="Paulsen I."/>
            <person name="Piegu B."/>
            <person name="Poliakov A."/>
            <person name="Robbens S."/>
            <person name="Schmutz J."/>
            <person name="Toulza E."/>
            <person name="Wyss T."/>
            <person name="Zelensky A."/>
            <person name="Zhou K."/>
            <person name="Armbrust E.V."/>
            <person name="Bhattacharya D."/>
            <person name="Goodenough U.W."/>
            <person name="Van de Peer Y."/>
            <person name="Grigoriev I.V."/>
        </authorList>
    </citation>
    <scope>NUCLEOTIDE SEQUENCE [LARGE SCALE GENOMIC DNA]</scope>
    <source>
        <strain evidence="3">RCC299 / NOUM17</strain>
    </source>
</reference>
<proteinExistence type="predicted"/>
<keyword evidence="3" id="KW-1185">Reference proteome</keyword>
<dbReference type="InParanoid" id="C1E3H2"/>
<feature type="compositionally biased region" description="Acidic residues" evidence="1">
    <location>
        <begin position="58"/>
        <end position="67"/>
    </location>
</feature>
<dbReference type="RefSeq" id="XP_002501293.1">
    <property type="nucleotide sequence ID" value="XM_002501247.1"/>
</dbReference>
<evidence type="ECO:0000313" key="2">
    <source>
        <dbReference type="EMBL" id="ACO62551.1"/>
    </source>
</evidence>
<dbReference type="AlphaFoldDB" id="C1E3H2"/>
<feature type="region of interest" description="Disordered" evidence="1">
    <location>
        <begin position="100"/>
        <end position="122"/>
    </location>
</feature>
<feature type="region of interest" description="Disordered" evidence="1">
    <location>
        <begin position="139"/>
        <end position="208"/>
    </location>
</feature>
<dbReference type="GeneID" id="8242964"/>
<accession>C1E3H2</accession>
<dbReference type="KEGG" id="mis:MICPUN_57681"/>
<feature type="compositionally biased region" description="Basic and acidic residues" evidence="1">
    <location>
        <begin position="103"/>
        <end position="116"/>
    </location>
</feature>
<dbReference type="EMBL" id="CP001325">
    <property type="protein sequence ID" value="ACO62551.1"/>
    <property type="molecule type" value="Genomic_DNA"/>
</dbReference>
<feature type="compositionally biased region" description="Polar residues" evidence="1">
    <location>
        <begin position="146"/>
        <end position="156"/>
    </location>
</feature>
<sequence length="239" mass="26336">MRRKEDPLDNIFAVIQGHTGPPLALLVVTAATVGSALTTLALRRWGPEASPSSSSPRDEDDELEDLDATSVDSAPGRAMTSTMKRAEVEEWDRYFAMDAATPSDREDRGRPHHDDSDLFDSDIDEETLWRGASEAMKTLSGDLGTSGFSNDRSSYDSPPVSEGARRRMDGRRRRSEDGIGQASASPRVETIEEDEREGGASWPTKEPTVTQKRLDVVFAAQREESPRTVLGDVTNARRR</sequence>
<dbReference type="Proteomes" id="UP000002009">
    <property type="component" value="Chromosome 4"/>
</dbReference>
<organism evidence="2 3">
    <name type="scientific">Micromonas commoda (strain RCC299 / NOUM17 / CCMP2709)</name>
    <name type="common">Picoplanktonic green alga</name>
    <dbReference type="NCBI Taxonomy" id="296587"/>
    <lineage>
        <taxon>Eukaryota</taxon>
        <taxon>Viridiplantae</taxon>
        <taxon>Chlorophyta</taxon>
        <taxon>Mamiellophyceae</taxon>
        <taxon>Mamiellales</taxon>
        <taxon>Mamiellaceae</taxon>
        <taxon>Micromonas</taxon>
    </lineage>
</organism>
<name>C1E3H2_MICCC</name>